<dbReference type="Pfam" id="PF12833">
    <property type="entry name" value="HTH_18"/>
    <property type="match status" value="1"/>
</dbReference>
<dbReference type="SMART" id="SM00342">
    <property type="entry name" value="HTH_ARAC"/>
    <property type="match status" value="1"/>
</dbReference>
<dbReference type="PROSITE" id="PS00041">
    <property type="entry name" value="HTH_ARAC_FAMILY_1"/>
    <property type="match status" value="1"/>
</dbReference>
<dbReference type="InterPro" id="IPR018060">
    <property type="entry name" value="HTH_AraC"/>
</dbReference>
<evidence type="ECO:0000256" key="1">
    <source>
        <dbReference type="ARBA" id="ARBA00023015"/>
    </source>
</evidence>
<feature type="domain" description="HTH araC/xylS-type" evidence="4">
    <location>
        <begin position="218"/>
        <end position="316"/>
    </location>
</feature>
<evidence type="ECO:0000256" key="2">
    <source>
        <dbReference type="ARBA" id="ARBA00023125"/>
    </source>
</evidence>
<keyword evidence="6" id="KW-1185">Reference proteome</keyword>
<dbReference type="InterPro" id="IPR009057">
    <property type="entry name" value="Homeodomain-like_sf"/>
</dbReference>
<keyword evidence="1" id="KW-0805">Transcription regulation</keyword>
<evidence type="ECO:0000313" key="5">
    <source>
        <dbReference type="EMBL" id="QUX24794.1"/>
    </source>
</evidence>
<dbReference type="InterPro" id="IPR029062">
    <property type="entry name" value="Class_I_gatase-like"/>
</dbReference>
<dbReference type="SUPFAM" id="SSF46689">
    <property type="entry name" value="Homeodomain-like"/>
    <property type="match status" value="2"/>
</dbReference>
<dbReference type="InterPro" id="IPR052158">
    <property type="entry name" value="INH-QAR"/>
</dbReference>
<protein>
    <submittedName>
        <fullName evidence="5">Helix-turn-helix domain-containing protein</fullName>
    </submittedName>
</protein>
<name>A0ABX8BUC2_9ACTN</name>
<evidence type="ECO:0000256" key="3">
    <source>
        <dbReference type="ARBA" id="ARBA00023163"/>
    </source>
</evidence>
<accession>A0ABX8BUC2</accession>
<dbReference type="SUPFAM" id="SSF52317">
    <property type="entry name" value="Class I glutamine amidotransferase-like"/>
    <property type="match status" value="1"/>
</dbReference>
<keyword evidence="3" id="KW-0804">Transcription</keyword>
<evidence type="ECO:0000259" key="4">
    <source>
        <dbReference type="PROSITE" id="PS01124"/>
    </source>
</evidence>
<proteinExistence type="predicted"/>
<dbReference type="Gene3D" id="3.40.50.880">
    <property type="match status" value="1"/>
</dbReference>
<reference evidence="5 6" key="1">
    <citation type="submission" date="2021-05" db="EMBL/GenBank/DDBJ databases">
        <title>Direct Submission.</title>
        <authorList>
            <person name="Li K."/>
            <person name="Gao J."/>
        </authorList>
    </citation>
    <scope>NUCLEOTIDE SEQUENCE [LARGE SCALE GENOMIC DNA]</scope>
    <source>
        <strain evidence="5 6">Mg02</strain>
    </source>
</reference>
<dbReference type="EMBL" id="CP074133">
    <property type="protein sequence ID" value="QUX24794.1"/>
    <property type="molecule type" value="Genomic_DNA"/>
</dbReference>
<dbReference type="InterPro" id="IPR018062">
    <property type="entry name" value="HTH_AraC-typ_CS"/>
</dbReference>
<dbReference type="Gene3D" id="1.10.10.60">
    <property type="entry name" value="Homeodomain-like"/>
    <property type="match status" value="1"/>
</dbReference>
<dbReference type="Proteomes" id="UP000676079">
    <property type="component" value="Chromosome"/>
</dbReference>
<dbReference type="RefSeq" id="WP_255646454.1">
    <property type="nucleotide sequence ID" value="NZ_CP074133.1"/>
</dbReference>
<dbReference type="PANTHER" id="PTHR43130:SF3">
    <property type="entry name" value="HTH-TYPE TRANSCRIPTIONAL REGULATOR RV1931C"/>
    <property type="match status" value="1"/>
</dbReference>
<dbReference type="Pfam" id="PF01965">
    <property type="entry name" value="DJ-1_PfpI"/>
    <property type="match status" value="1"/>
</dbReference>
<keyword evidence="2" id="KW-0238">DNA-binding</keyword>
<dbReference type="CDD" id="cd03137">
    <property type="entry name" value="GATase1_AraC_1"/>
    <property type="match status" value="1"/>
</dbReference>
<organism evidence="5 6">
    <name type="scientific">Nocardiopsis changdeensis</name>
    <dbReference type="NCBI Taxonomy" id="2831969"/>
    <lineage>
        <taxon>Bacteria</taxon>
        <taxon>Bacillati</taxon>
        <taxon>Actinomycetota</taxon>
        <taxon>Actinomycetes</taxon>
        <taxon>Streptosporangiales</taxon>
        <taxon>Nocardiopsidaceae</taxon>
        <taxon>Nocardiopsis</taxon>
    </lineage>
</organism>
<dbReference type="PROSITE" id="PS01124">
    <property type="entry name" value="HTH_ARAC_FAMILY_2"/>
    <property type="match status" value="1"/>
</dbReference>
<evidence type="ECO:0000313" key="6">
    <source>
        <dbReference type="Proteomes" id="UP000676079"/>
    </source>
</evidence>
<dbReference type="InterPro" id="IPR002818">
    <property type="entry name" value="DJ-1/PfpI"/>
</dbReference>
<dbReference type="PANTHER" id="PTHR43130">
    <property type="entry name" value="ARAC-FAMILY TRANSCRIPTIONAL REGULATOR"/>
    <property type="match status" value="1"/>
</dbReference>
<sequence>MPQDSSHRVALIVDAGSNPFEMGVATELFGLRRPEIDRTWYTLTVCSPTPEVPVHLGLFTLAGLAGLDAAAGADTVIVPNRPDPWTPPRPEVLAAVRTAHARGARLVSFCTGSFTLAAAGVLDGRRAATHWRHEELFARLYPKVRLERDVLFVDDGDVLTAAGSAAALDLGLHLVRRDHGAEAAASVSRRLVFTAHREGGQRQFVPAPLPHPADVSLAPVLDWARERLGEPLTVTDLAARAAVSPATLHRRFRAELGTTPLAWLRAERVLSARRLLERTDLDLSSVARSSGLGTPANLREAVRAHTGLSPSAYRSAFRLT</sequence>
<gene>
    <name evidence="5" type="ORF">KGD84_11335</name>
</gene>